<dbReference type="PANTHER" id="PTHR33490">
    <property type="entry name" value="BLR5614 PROTEIN-RELATED"/>
    <property type="match status" value="1"/>
</dbReference>
<sequence length="305" mass="33952">MSLNEIPGGVAIANCSSPIGSASLDDDTKVSSRGASDMRVSVGCRLRYSFPQPTPMIAMLHVHLSRFESLERADDLVASPSVPLESYRDGFGNRCTRLVAPEGDFTLSIDGIFRDTGLPDPVISGAKQHAVQDLPFETIVFLQGSRYCDTDLLSEEAWRLFENTDPGWARVQAICDFVHQHVRFDYMRAKATRTASQTLAERDGVCRDFAHLAIALCRCMNIPARYCTGYLSDIGEPLPHPPGDFAAWMEVFLSGEWHMFDPRNNKPKFARILIARGRDAADVPLTQTFGRNTLTEFTVWTDELT</sequence>
<evidence type="ECO:0000313" key="4">
    <source>
        <dbReference type="Proteomes" id="UP000050413"/>
    </source>
</evidence>
<dbReference type="STRING" id="1666912.Ga0058931_1669"/>
<proteinExistence type="predicted"/>
<dbReference type="Gene3D" id="3.10.620.30">
    <property type="match status" value="1"/>
</dbReference>
<accession>A0A0P7YVZ7</accession>
<dbReference type="Proteomes" id="UP000182045">
    <property type="component" value="Unassembled WGS sequence"/>
</dbReference>
<comment type="caution">
    <text evidence="3">The sequence shown here is derived from an EMBL/GenBank/DDBJ whole genome shotgun (WGS) entry which is preliminary data.</text>
</comment>
<evidence type="ECO:0000313" key="5">
    <source>
        <dbReference type="Proteomes" id="UP000182045"/>
    </source>
</evidence>
<feature type="domain" description="Transglutaminase-like" evidence="1">
    <location>
        <begin position="198"/>
        <end position="264"/>
    </location>
</feature>
<dbReference type="InterPro" id="IPR038765">
    <property type="entry name" value="Papain-like_cys_pep_sf"/>
</dbReference>
<dbReference type="SMART" id="SM00460">
    <property type="entry name" value="TGc"/>
    <property type="match status" value="1"/>
</dbReference>
<dbReference type="AlphaFoldDB" id="A0A0P7YVZ7"/>
<dbReference type="Proteomes" id="UP000050413">
    <property type="component" value="Unassembled WGS sequence"/>
</dbReference>
<evidence type="ECO:0000259" key="1">
    <source>
        <dbReference type="SMART" id="SM00460"/>
    </source>
</evidence>
<organism evidence="3 4">
    <name type="scientific">Roseibaca calidilacus</name>
    <dbReference type="NCBI Taxonomy" id="1666912"/>
    <lineage>
        <taxon>Bacteria</taxon>
        <taxon>Pseudomonadati</taxon>
        <taxon>Pseudomonadota</taxon>
        <taxon>Alphaproteobacteria</taxon>
        <taxon>Rhodobacterales</taxon>
        <taxon>Paracoccaceae</taxon>
        <taxon>Roseinatronobacter</taxon>
    </lineage>
</organism>
<reference evidence="2 5" key="2">
    <citation type="submission" date="2016-01" db="EMBL/GenBank/DDBJ databases">
        <authorList>
            <person name="Varghese N."/>
        </authorList>
    </citation>
    <scope>NUCLEOTIDE SEQUENCE [LARGE SCALE GENOMIC DNA]</scope>
    <source>
        <strain evidence="2 5">HL-91</strain>
    </source>
</reference>
<dbReference type="PATRIC" id="fig|1666912.4.peg.3036"/>
<gene>
    <name evidence="2" type="ORF">Ga0058931_1669</name>
    <name evidence="3" type="ORF">HLUCCA05_14920</name>
</gene>
<evidence type="ECO:0000313" key="2">
    <source>
        <dbReference type="EMBL" id="CUX81285.1"/>
    </source>
</evidence>
<protein>
    <submittedName>
        <fullName evidence="2">Transglutaminase-like enzyme, putative cysteine protease</fullName>
    </submittedName>
    <submittedName>
        <fullName evidence="3">Transglutaminase-like protein</fullName>
    </submittedName>
</protein>
<dbReference type="Pfam" id="PF01841">
    <property type="entry name" value="Transglut_core"/>
    <property type="match status" value="1"/>
</dbReference>
<dbReference type="Gene3D" id="2.60.40.2250">
    <property type="match status" value="1"/>
</dbReference>
<keyword evidence="5" id="KW-1185">Reference proteome</keyword>
<dbReference type="SUPFAM" id="SSF54001">
    <property type="entry name" value="Cysteine proteinases"/>
    <property type="match status" value="1"/>
</dbReference>
<dbReference type="InterPro" id="IPR002931">
    <property type="entry name" value="Transglutaminase-like"/>
</dbReference>
<dbReference type="EMBL" id="FBYC01000004">
    <property type="protein sequence ID" value="CUX81285.1"/>
    <property type="molecule type" value="Genomic_DNA"/>
</dbReference>
<dbReference type="EMBL" id="LJSG01000004">
    <property type="protein sequence ID" value="KPP94928.1"/>
    <property type="molecule type" value="Genomic_DNA"/>
</dbReference>
<evidence type="ECO:0000313" key="3">
    <source>
        <dbReference type="EMBL" id="KPP94928.1"/>
    </source>
</evidence>
<reference evidence="3 4" key="1">
    <citation type="submission" date="2015-09" db="EMBL/GenBank/DDBJ databases">
        <title>Identification and resolution of microdiversity through metagenomic sequencing of parallel consortia.</title>
        <authorList>
            <person name="Nelson W.C."/>
            <person name="Romine M.F."/>
            <person name="Lindemann S.R."/>
        </authorList>
    </citation>
    <scope>NUCLEOTIDE SEQUENCE [LARGE SCALE GENOMIC DNA]</scope>
    <source>
        <strain evidence="3">HL-91</strain>
    </source>
</reference>
<dbReference type="PANTHER" id="PTHR33490:SF12">
    <property type="entry name" value="BLL5557 PROTEIN"/>
    <property type="match status" value="1"/>
</dbReference>
<name>A0A0P7YVZ7_9RHOB</name>